<comment type="caution">
    <text evidence="2">The sequence shown here is derived from an EMBL/GenBank/DDBJ whole genome shotgun (WGS) entry which is preliminary data.</text>
</comment>
<dbReference type="RefSeq" id="WP_239167236.1">
    <property type="nucleotide sequence ID" value="NZ_BAAALC010000016.1"/>
</dbReference>
<protein>
    <submittedName>
        <fullName evidence="2">Oxidoreductase</fullName>
    </submittedName>
</protein>
<dbReference type="CDD" id="cd19162">
    <property type="entry name" value="AKR_FDH"/>
    <property type="match status" value="1"/>
</dbReference>
<dbReference type="InterPro" id="IPR036812">
    <property type="entry name" value="NAD(P)_OxRdtase_dom_sf"/>
</dbReference>
<evidence type="ECO:0000313" key="2">
    <source>
        <dbReference type="EMBL" id="GIG05137.1"/>
    </source>
</evidence>
<feature type="domain" description="NADP-dependent oxidoreductase" evidence="1">
    <location>
        <begin position="24"/>
        <end position="315"/>
    </location>
</feature>
<sequence>MNLPAPAAMPTRPLGRTGLNVSTLGFGAAGIGNLGYAGSDAAAARAVDVAWQAGIRHFDTAPHYGLGLSERRLGSALRAHPRDAYVLSTKVGRLLRPHPAPTGSDLAAGGFDVPDDLVRVWDFTADGVARSIEGSLTRLGVDRIDIVYVHDPDDAVDEATSQAIPALIALRDQGLIRAVGVGMNQWQAPLRMVLETDLDVVMLAGRYTLLDRSGEQLLDECERRGVAVVAAAPFNSGILARPWPVEGGNFNYAPASDRVLWQARRLAETCREHGTELPVAALQFPLRHPAVAAVVSGMRSAEHVDAAVAGMRTPVPDGLWQAVG</sequence>
<dbReference type="InterPro" id="IPR044477">
    <property type="entry name" value="FDH-like"/>
</dbReference>
<dbReference type="InterPro" id="IPR023210">
    <property type="entry name" value="NADP_OxRdtase_dom"/>
</dbReference>
<dbReference type="SUPFAM" id="SSF51430">
    <property type="entry name" value="NAD(P)-linked oxidoreductase"/>
    <property type="match status" value="1"/>
</dbReference>
<proteinExistence type="predicted"/>
<accession>A0A8J3KS61</accession>
<dbReference type="AlphaFoldDB" id="A0A8J3KS61"/>
<dbReference type="EMBL" id="BONI01000011">
    <property type="protein sequence ID" value="GIG05137.1"/>
    <property type="molecule type" value="Genomic_DNA"/>
</dbReference>
<keyword evidence="3" id="KW-1185">Reference proteome</keyword>
<dbReference type="PANTHER" id="PTHR42686">
    <property type="entry name" value="GH17980P-RELATED"/>
    <property type="match status" value="1"/>
</dbReference>
<dbReference type="Proteomes" id="UP000630887">
    <property type="component" value="Unassembled WGS sequence"/>
</dbReference>
<reference evidence="2 3" key="1">
    <citation type="submission" date="2021-01" db="EMBL/GenBank/DDBJ databases">
        <title>Whole genome shotgun sequence of Catellatospora coxensis NBRC 107359.</title>
        <authorList>
            <person name="Komaki H."/>
            <person name="Tamura T."/>
        </authorList>
    </citation>
    <scope>NUCLEOTIDE SEQUENCE [LARGE SCALE GENOMIC DNA]</scope>
    <source>
        <strain evidence="2 3">NBRC 107359</strain>
    </source>
</reference>
<dbReference type="InterPro" id="IPR020471">
    <property type="entry name" value="AKR"/>
</dbReference>
<dbReference type="PANTHER" id="PTHR42686:SF1">
    <property type="entry name" value="GH17980P-RELATED"/>
    <property type="match status" value="1"/>
</dbReference>
<dbReference type="GO" id="GO:0016491">
    <property type="term" value="F:oxidoreductase activity"/>
    <property type="evidence" value="ECO:0007669"/>
    <property type="project" value="InterPro"/>
</dbReference>
<evidence type="ECO:0000313" key="3">
    <source>
        <dbReference type="Proteomes" id="UP000630887"/>
    </source>
</evidence>
<evidence type="ECO:0000259" key="1">
    <source>
        <dbReference type="Pfam" id="PF00248"/>
    </source>
</evidence>
<dbReference type="Pfam" id="PF00248">
    <property type="entry name" value="Aldo_ket_red"/>
    <property type="match status" value="1"/>
</dbReference>
<dbReference type="Gene3D" id="3.20.20.100">
    <property type="entry name" value="NADP-dependent oxidoreductase domain"/>
    <property type="match status" value="1"/>
</dbReference>
<gene>
    <name evidence="2" type="ORF">Cco03nite_18370</name>
</gene>
<organism evidence="2 3">
    <name type="scientific">Catellatospora coxensis</name>
    <dbReference type="NCBI Taxonomy" id="310354"/>
    <lineage>
        <taxon>Bacteria</taxon>
        <taxon>Bacillati</taxon>
        <taxon>Actinomycetota</taxon>
        <taxon>Actinomycetes</taxon>
        <taxon>Micromonosporales</taxon>
        <taxon>Micromonosporaceae</taxon>
        <taxon>Catellatospora</taxon>
    </lineage>
</organism>
<dbReference type="GO" id="GO:0005829">
    <property type="term" value="C:cytosol"/>
    <property type="evidence" value="ECO:0007669"/>
    <property type="project" value="TreeGrafter"/>
</dbReference>
<name>A0A8J3KS61_9ACTN</name>